<dbReference type="GO" id="GO:0016780">
    <property type="term" value="F:phosphotransferase activity, for other substituted phosphate groups"/>
    <property type="evidence" value="ECO:0007669"/>
    <property type="project" value="TreeGrafter"/>
</dbReference>
<reference evidence="9 10" key="1">
    <citation type="submission" date="2018-06" db="EMBL/GenBank/DDBJ databases">
        <title>Genomic Encyclopedia of Type Strains, Phase IV (KMG-IV): sequencing the most valuable type-strain genomes for metagenomic binning, comparative biology and taxonomic classification.</title>
        <authorList>
            <person name="Goeker M."/>
        </authorList>
    </citation>
    <scope>NUCLEOTIDE SEQUENCE [LARGE SCALE GENOMIC DNA]</scope>
    <source>
        <strain evidence="9 10">DSM 44599</strain>
    </source>
</reference>
<dbReference type="PANTHER" id="PTHR30576:SF10">
    <property type="entry name" value="SLL5057 PROTEIN"/>
    <property type="match status" value="1"/>
</dbReference>
<keyword evidence="10" id="KW-1185">Reference proteome</keyword>
<evidence type="ECO:0000259" key="8">
    <source>
        <dbReference type="Pfam" id="PF02397"/>
    </source>
</evidence>
<evidence type="ECO:0000313" key="10">
    <source>
        <dbReference type="Proteomes" id="UP000252586"/>
    </source>
</evidence>
<accession>A0A366DYP5</accession>
<dbReference type="InterPro" id="IPR003362">
    <property type="entry name" value="Bact_transf"/>
</dbReference>
<feature type="transmembrane region" description="Helical" evidence="7">
    <location>
        <begin position="294"/>
        <end position="314"/>
    </location>
</feature>
<dbReference type="Proteomes" id="UP000252586">
    <property type="component" value="Unassembled WGS sequence"/>
</dbReference>
<dbReference type="NCBIfam" id="TIGR03025">
    <property type="entry name" value="EPS_sugtrans"/>
    <property type="match status" value="1"/>
</dbReference>
<evidence type="ECO:0000256" key="2">
    <source>
        <dbReference type="ARBA" id="ARBA00006464"/>
    </source>
</evidence>
<evidence type="ECO:0000313" key="9">
    <source>
        <dbReference type="EMBL" id="RBO94384.1"/>
    </source>
</evidence>
<evidence type="ECO:0000256" key="3">
    <source>
        <dbReference type="ARBA" id="ARBA00022679"/>
    </source>
</evidence>
<dbReference type="EMBL" id="QNRE01000002">
    <property type="protein sequence ID" value="RBO94384.1"/>
    <property type="molecule type" value="Genomic_DNA"/>
</dbReference>
<dbReference type="InterPro" id="IPR017475">
    <property type="entry name" value="EPS_sugar_tfrase"/>
</dbReference>
<dbReference type="RefSeq" id="WP_113975023.1">
    <property type="nucleotide sequence ID" value="NZ_QNRE01000002.1"/>
</dbReference>
<comment type="caution">
    <text evidence="9">The sequence shown here is derived from an EMBL/GenBank/DDBJ whole genome shotgun (WGS) entry which is preliminary data.</text>
</comment>
<dbReference type="PANTHER" id="PTHR30576">
    <property type="entry name" value="COLANIC BIOSYNTHESIS UDP-GLUCOSE LIPID CARRIER TRANSFERASE"/>
    <property type="match status" value="1"/>
</dbReference>
<keyword evidence="5 7" id="KW-1133">Transmembrane helix</keyword>
<evidence type="ECO:0000256" key="5">
    <source>
        <dbReference type="ARBA" id="ARBA00022989"/>
    </source>
</evidence>
<comment type="subcellular location">
    <subcellularLocation>
        <location evidence="1">Membrane</location>
        <topology evidence="1">Multi-pass membrane protein</topology>
    </subcellularLocation>
</comment>
<comment type="similarity">
    <text evidence="2">Belongs to the bacterial sugar transferase family.</text>
</comment>
<organism evidence="9 10">
    <name type="scientific">Nocardia puris</name>
    <dbReference type="NCBI Taxonomy" id="208602"/>
    <lineage>
        <taxon>Bacteria</taxon>
        <taxon>Bacillati</taxon>
        <taxon>Actinomycetota</taxon>
        <taxon>Actinomycetes</taxon>
        <taxon>Mycobacteriales</taxon>
        <taxon>Nocardiaceae</taxon>
        <taxon>Nocardia</taxon>
    </lineage>
</organism>
<dbReference type="GO" id="GO:0016020">
    <property type="term" value="C:membrane"/>
    <property type="evidence" value="ECO:0007669"/>
    <property type="project" value="UniProtKB-SubCell"/>
</dbReference>
<dbReference type="OrthoDB" id="9808602at2"/>
<proteinExistence type="inferred from homology"/>
<evidence type="ECO:0000256" key="1">
    <source>
        <dbReference type="ARBA" id="ARBA00004141"/>
    </source>
</evidence>
<dbReference type="STRING" id="1210090.GCA_001613185_06717"/>
<evidence type="ECO:0000256" key="4">
    <source>
        <dbReference type="ARBA" id="ARBA00022692"/>
    </source>
</evidence>
<feature type="transmembrane region" description="Helical" evidence="7">
    <location>
        <begin position="130"/>
        <end position="151"/>
    </location>
</feature>
<keyword evidence="6 7" id="KW-0472">Membrane</keyword>
<dbReference type="Pfam" id="PF02397">
    <property type="entry name" value="Bac_transf"/>
    <property type="match status" value="1"/>
</dbReference>
<protein>
    <submittedName>
        <fullName evidence="9">Exopolysaccharide biosynthesis polyprenyl glycosylphosphotransferase</fullName>
    </submittedName>
</protein>
<gene>
    <name evidence="9" type="ORF">DFR74_102807</name>
</gene>
<name>A0A366DYP5_9NOCA</name>
<evidence type="ECO:0000256" key="7">
    <source>
        <dbReference type="SAM" id="Phobius"/>
    </source>
</evidence>
<feature type="transmembrane region" description="Helical" evidence="7">
    <location>
        <begin position="106"/>
        <end position="124"/>
    </location>
</feature>
<feature type="domain" description="Bacterial sugar transferase" evidence="8">
    <location>
        <begin position="288"/>
        <end position="475"/>
    </location>
</feature>
<keyword evidence="3 9" id="KW-0808">Transferase</keyword>
<evidence type="ECO:0000256" key="6">
    <source>
        <dbReference type="ARBA" id="ARBA00023136"/>
    </source>
</evidence>
<sequence length="481" mass="51373">MESIIDRAPAGLHAPVLEFPRIDQVRSRGRHARRVFATDALVIAAAVGLAQWYNGQTPRGDVREWVTSAGAATSLALACAWLLACSAHRTRSARVMAAGVEEYRRLAVATVQVFGLFAIAAGMLRADSLHGYLVIAMPAGLFGLVLTRWSWRSARRRASPAGPGRGSVVVYGAAQAAREMAGTMAAHGGYGVVGVVPPGETPGGDHRAVIAAVRRTGADYVVVAPGGGAGAGEIRRLAWELDPLGAELIIAPGVIDVARIRLSSHTVAGVPMLHVGKPRYDRATARLKATFDMAFALTALLLTAPVLIAIAVAVKVSSAGPVFYRSERIGLDGKPFRMTKFRSMTTDADRHAEALIAAHGGGASFFKLADDPRVTPVGRILRKYSLDELPQFFDVLRGDMSVVGPRPQVWREVAGYDGTIRRRLLVKPGITGLWQVSGRSDLSPEESYRLDLSYVENWSMGLDLRIIARTLTAVVAGDGAY</sequence>
<feature type="transmembrane region" description="Helical" evidence="7">
    <location>
        <begin position="35"/>
        <end position="53"/>
    </location>
</feature>
<keyword evidence="4 7" id="KW-0812">Transmembrane</keyword>
<dbReference type="AlphaFoldDB" id="A0A366DYP5"/>
<feature type="transmembrane region" description="Helical" evidence="7">
    <location>
        <begin position="65"/>
        <end position="85"/>
    </location>
</feature>